<protein>
    <submittedName>
        <fullName evidence="1">Uncharacterized protein</fullName>
    </submittedName>
</protein>
<dbReference type="Proteomes" id="UP000194236">
    <property type="component" value="Unassembled WGS sequence"/>
</dbReference>
<proteinExistence type="predicted"/>
<sequence>TTTRDKRQIIVSFLGDDDDSHGQIIGDDGNDKNLQQQRQVLIDENQNLTIGDGENSRKFLIKNKRKHHRTVDEAIHLRYKHYLQLETDLKYVICVDRNKTDYTYAHSYSYSPLVPYRDWFNWTVPNMSRPSVRNH</sequence>
<dbReference type="EMBL" id="MUJZ01058525">
    <property type="protein sequence ID" value="OTF71954.1"/>
    <property type="molecule type" value="Genomic_DNA"/>
</dbReference>
<evidence type="ECO:0000313" key="1">
    <source>
        <dbReference type="EMBL" id="OTF71954.1"/>
    </source>
</evidence>
<evidence type="ECO:0000313" key="2">
    <source>
        <dbReference type="Proteomes" id="UP000194236"/>
    </source>
</evidence>
<reference evidence="1 2" key="1">
    <citation type="submission" date="2017-03" db="EMBL/GenBank/DDBJ databases">
        <title>Genome Survey of Euroglyphus maynei.</title>
        <authorList>
            <person name="Arlian L.G."/>
            <person name="Morgan M.S."/>
            <person name="Rider S.D."/>
        </authorList>
    </citation>
    <scope>NUCLEOTIDE SEQUENCE [LARGE SCALE GENOMIC DNA]</scope>
    <source>
        <strain evidence="1">Arlian Lab</strain>
        <tissue evidence="1">Whole body</tissue>
    </source>
</reference>
<gene>
    <name evidence="1" type="ORF">BLA29_013226</name>
</gene>
<accession>A0A1Y3AVX7</accession>
<dbReference type="AlphaFoldDB" id="A0A1Y3AVX7"/>
<organism evidence="1 2">
    <name type="scientific">Euroglyphus maynei</name>
    <name type="common">Mayne's house dust mite</name>
    <dbReference type="NCBI Taxonomy" id="6958"/>
    <lineage>
        <taxon>Eukaryota</taxon>
        <taxon>Metazoa</taxon>
        <taxon>Ecdysozoa</taxon>
        <taxon>Arthropoda</taxon>
        <taxon>Chelicerata</taxon>
        <taxon>Arachnida</taxon>
        <taxon>Acari</taxon>
        <taxon>Acariformes</taxon>
        <taxon>Sarcoptiformes</taxon>
        <taxon>Astigmata</taxon>
        <taxon>Psoroptidia</taxon>
        <taxon>Analgoidea</taxon>
        <taxon>Pyroglyphidae</taxon>
        <taxon>Pyroglyphinae</taxon>
        <taxon>Euroglyphus</taxon>
    </lineage>
</organism>
<feature type="non-terminal residue" evidence="1">
    <location>
        <position position="135"/>
    </location>
</feature>
<name>A0A1Y3AVX7_EURMA</name>
<keyword evidence="2" id="KW-1185">Reference proteome</keyword>
<comment type="caution">
    <text evidence="1">The sequence shown here is derived from an EMBL/GenBank/DDBJ whole genome shotgun (WGS) entry which is preliminary data.</text>
</comment>
<feature type="non-terminal residue" evidence="1">
    <location>
        <position position="1"/>
    </location>
</feature>